<organism evidence="1 2">
    <name type="scientific">Lactarius akahatsu</name>
    <dbReference type="NCBI Taxonomy" id="416441"/>
    <lineage>
        <taxon>Eukaryota</taxon>
        <taxon>Fungi</taxon>
        <taxon>Dikarya</taxon>
        <taxon>Basidiomycota</taxon>
        <taxon>Agaricomycotina</taxon>
        <taxon>Agaricomycetes</taxon>
        <taxon>Russulales</taxon>
        <taxon>Russulaceae</taxon>
        <taxon>Lactarius</taxon>
    </lineage>
</organism>
<gene>
    <name evidence="1" type="ORF">EDB92DRAFT_394037</name>
</gene>
<evidence type="ECO:0000313" key="2">
    <source>
        <dbReference type="Proteomes" id="UP001201163"/>
    </source>
</evidence>
<proteinExistence type="predicted"/>
<dbReference type="Proteomes" id="UP001201163">
    <property type="component" value="Unassembled WGS sequence"/>
</dbReference>
<dbReference type="AlphaFoldDB" id="A0AAD4L8A7"/>
<comment type="caution">
    <text evidence="1">The sequence shown here is derived from an EMBL/GenBank/DDBJ whole genome shotgun (WGS) entry which is preliminary data.</text>
</comment>
<evidence type="ECO:0000313" key="1">
    <source>
        <dbReference type="EMBL" id="KAH8979264.1"/>
    </source>
</evidence>
<sequence>MACAACAFLSGPRHPSKASAAFISPPSTSSSRAPSALALGATSTYSKPSCANSTLILLHREIAAGTSWRPASGRQFFWLRKARLAILGGADAWYVSSEEIEFSIDNGGVEDSVDAYEHYTYASPTLYLPHLLRVLGPSSLTLYEHVPGRRRILIYTHLPVKAALPLSGGCRYVLRGRLPRPRGRA</sequence>
<reference evidence="1" key="1">
    <citation type="submission" date="2022-01" db="EMBL/GenBank/DDBJ databases">
        <title>Comparative genomics reveals a dynamic genome evolution in the ectomycorrhizal milk-cap (Lactarius) mushrooms.</title>
        <authorList>
            <consortium name="DOE Joint Genome Institute"/>
            <person name="Lebreton A."/>
            <person name="Tang N."/>
            <person name="Kuo A."/>
            <person name="LaButti K."/>
            <person name="Drula E."/>
            <person name="Barry K."/>
            <person name="Clum A."/>
            <person name="Lipzen A."/>
            <person name="Mousain D."/>
            <person name="Ng V."/>
            <person name="Wang R."/>
            <person name="Wang X."/>
            <person name="Dai Y."/>
            <person name="Henrissat B."/>
            <person name="Grigoriev I.V."/>
            <person name="Guerin-Laguette A."/>
            <person name="Yu F."/>
            <person name="Martin F.M."/>
        </authorList>
    </citation>
    <scope>NUCLEOTIDE SEQUENCE</scope>
    <source>
        <strain evidence="1">QP</strain>
    </source>
</reference>
<keyword evidence="2" id="KW-1185">Reference proteome</keyword>
<name>A0AAD4L8A7_9AGAM</name>
<protein>
    <submittedName>
        <fullName evidence="1">Uncharacterized protein</fullName>
    </submittedName>
</protein>
<accession>A0AAD4L8A7</accession>
<dbReference type="EMBL" id="JAKELL010000179">
    <property type="protein sequence ID" value="KAH8979264.1"/>
    <property type="molecule type" value="Genomic_DNA"/>
</dbReference>